<comment type="caution">
    <text evidence="5">The sequence shown here is derived from an EMBL/GenBank/DDBJ whole genome shotgun (WGS) entry which is preliminary data.</text>
</comment>
<dbReference type="Proteomes" id="UP000268033">
    <property type="component" value="Unassembled WGS sequence"/>
</dbReference>
<evidence type="ECO:0000256" key="2">
    <source>
        <dbReference type="ARBA" id="ARBA00022630"/>
    </source>
</evidence>
<dbReference type="Gene3D" id="3.50.50.60">
    <property type="entry name" value="FAD/NAD(P)-binding domain"/>
    <property type="match status" value="1"/>
</dbReference>
<evidence type="ECO:0000313" key="5">
    <source>
        <dbReference type="EMBL" id="ROQ30673.1"/>
    </source>
</evidence>
<dbReference type="PANTHER" id="PTHR43004">
    <property type="entry name" value="TRK SYSTEM POTASSIUM UPTAKE PROTEIN"/>
    <property type="match status" value="1"/>
</dbReference>
<sequence length="501" mass="53952">MNRLFDVIIAGAGPVGLFLAHELALANCAVLVLEKDPSAQMPWKRKPLGLRGVNSNSVEAFYRRGLLDALVDDADQRPQRPDKAVPFQFGGHFAGIMVNASQLELARFPYRLAGPALYPARTDMERICTALNHQAAKRGVTVVYGAEVTALEQGPDQVVVQAGGQPYQGRWLVGCDGGRSQVRKLAGFEFVGTEANCTGYTVHCELADPEQLPLGFQYTANGMYVQASPGHLALMEYDGGCFDRSQEVTVAHFQAVLRRVSGTDVTVKRMLMASTFTDRCKQVTQYRQGRVLLAGDSAHIHSPLGAQGLNAGIGDALNLGWKLAATIKGWAPAELLDSYQSERHPVASWVLDWTRAQVACMAPGPQGEALAQLLRDLIQTDDGANHFLGKLWGLTLRYELGDSHPLVGASAPDLELTDGSRLGPRLASAKGLLVALEDNRDLAGLCRGRAELDYLALHAKDNLGLGAMLIRPDGIVAWVSPVGSPPDVAAAEDAIARWFGQ</sequence>
<dbReference type="InterPro" id="IPR050641">
    <property type="entry name" value="RIFMO-like"/>
</dbReference>
<dbReference type="GO" id="GO:0016709">
    <property type="term" value="F:oxidoreductase activity, acting on paired donors, with incorporation or reduction of molecular oxygen, NAD(P)H as one donor, and incorporation of one atom of oxygen"/>
    <property type="evidence" value="ECO:0007669"/>
    <property type="project" value="UniProtKB-ARBA"/>
</dbReference>
<dbReference type="Gene3D" id="3.40.30.120">
    <property type="match status" value="1"/>
</dbReference>
<evidence type="ECO:0000256" key="3">
    <source>
        <dbReference type="ARBA" id="ARBA00022827"/>
    </source>
</evidence>
<dbReference type="InterPro" id="IPR002938">
    <property type="entry name" value="FAD-bd"/>
</dbReference>
<evidence type="ECO:0000313" key="6">
    <source>
        <dbReference type="Proteomes" id="UP000268033"/>
    </source>
</evidence>
<feature type="domain" description="FAD-binding" evidence="4">
    <location>
        <begin position="6"/>
        <end position="354"/>
    </location>
</feature>
<dbReference type="PRINTS" id="PR00420">
    <property type="entry name" value="RNGMNOXGNASE"/>
</dbReference>
<dbReference type="Gene3D" id="3.30.70.2450">
    <property type="match status" value="1"/>
</dbReference>
<keyword evidence="2" id="KW-0285">Flavoprotein</keyword>
<gene>
    <name evidence="5" type="ORF">EDC28_101359</name>
</gene>
<name>A0A3N1PQ91_9GAMM</name>
<dbReference type="EMBL" id="RJUL01000001">
    <property type="protein sequence ID" value="ROQ30673.1"/>
    <property type="molecule type" value="Genomic_DNA"/>
</dbReference>
<proteinExistence type="predicted"/>
<dbReference type="Pfam" id="PF01494">
    <property type="entry name" value="FAD_binding_3"/>
    <property type="match status" value="1"/>
</dbReference>
<comment type="cofactor">
    <cofactor evidence="1">
        <name>FAD</name>
        <dbReference type="ChEBI" id="CHEBI:57692"/>
    </cofactor>
</comment>
<reference evidence="5 6" key="1">
    <citation type="submission" date="2018-11" db="EMBL/GenBank/DDBJ databases">
        <title>Genomic Encyclopedia of Type Strains, Phase IV (KMG-IV): sequencing the most valuable type-strain genomes for metagenomic binning, comparative biology and taxonomic classification.</title>
        <authorList>
            <person name="Goeker M."/>
        </authorList>
    </citation>
    <scope>NUCLEOTIDE SEQUENCE [LARGE SCALE GENOMIC DNA]</scope>
    <source>
        <strain evidence="5 6">DSM 21945</strain>
    </source>
</reference>
<dbReference type="PANTHER" id="PTHR43004:SF19">
    <property type="entry name" value="BINDING MONOOXYGENASE, PUTATIVE (JCVI)-RELATED"/>
    <property type="match status" value="1"/>
</dbReference>
<dbReference type="RefSeq" id="WP_123420468.1">
    <property type="nucleotide sequence ID" value="NZ_RJUL01000001.1"/>
</dbReference>
<evidence type="ECO:0000259" key="4">
    <source>
        <dbReference type="Pfam" id="PF01494"/>
    </source>
</evidence>
<dbReference type="Pfam" id="PF21274">
    <property type="entry name" value="Rng_hyd_C"/>
    <property type="match status" value="1"/>
</dbReference>
<keyword evidence="3" id="KW-0274">FAD</keyword>
<accession>A0A3N1PQ91</accession>
<dbReference type="SUPFAM" id="SSF51905">
    <property type="entry name" value="FAD/NAD(P)-binding domain"/>
    <property type="match status" value="1"/>
</dbReference>
<dbReference type="GO" id="GO:0071949">
    <property type="term" value="F:FAD binding"/>
    <property type="evidence" value="ECO:0007669"/>
    <property type="project" value="InterPro"/>
</dbReference>
<protein>
    <submittedName>
        <fullName evidence="5">2-polyprenyl-6-methoxyphenol hydroxylase-like FAD-dependent oxidoreductase</fullName>
    </submittedName>
</protein>
<organism evidence="5 6">
    <name type="scientific">Gallaecimonas pentaromativorans</name>
    <dbReference type="NCBI Taxonomy" id="584787"/>
    <lineage>
        <taxon>Bacteria</taxon>
        <taxon>Pseudomonadati</taxon>
        <taxon>Pseudomonadota</taxon>
        <taxon>Gammaproteobacteria</taxon>
        <taxon>Enterobacterales</taxon>
        <taxon>Gallaecimonadaceae</taxon>
        <taxon>Gallaecimonas</taxon>
    </lineage>
</organism>
<keyword evidence="6" id="KW-1185">Reference proteome</keyword>
<dbReference type="AlphaFoldDB" id="A0A3N1PQ91"/>
<dbReference type="InterPro" id="IPR036188">
    <property type="entry name" value="FAD/NAD-bd_sf"/>
</dbReference>
<evidence type="ECO:0000256" key="1">
    <source>
        <dbReference type="ARBA" id="ARBA00001974"/>
    </source>
</evidence>